<dbReference type="PANTHER" id="PTHR21666">
    <property type="entry name" value="PEPTIDASE-RELATED"/>
    <property type="match status" value="1"/>
</dbReference>
<evidence type="ECO:0000313" key="5">
    <source>
        <dbReference type="Proteomes" id="UP001284601"/>
    </source>
</evidence>
<protein>
    <submittedName>
        <fullName evidence="4">Peptidoglycan DD-metalloendopeptidase family protein</fullName>
    </submittedName>
</protein>
<dbReference type="InterPro" id="IPR011055">
    <property type="entry name" value="Dup_hybrid_motif"/>
</dbReference>
<comment type="caution">
    <text evidence="4">The sequence shown here is derived from an EMBL/GenBank/DDBJ whole genome shotgun (WGS) entry which is preliminary data.</text>
</comment>
<reference evidence="5" key="1">
    <citation type="submission" date="2023-07" db="EMBL/GenBank/DDBJ databases">
        <title>Conexibacter stalactiti sp. nov., isolated from stalactites in a lava cave and emended description of the genus Conexibacter.</title>
        <authorList>
            <person name="Lee S.D."/>
        </authorList>
    </citation>
    <scope>NUCLEOTIDE SEQUENCE [LARGE SCALE GENOMIC DNA]</scope>
    <source>
        <strain evidence="5">KCTC 39840</strain>
    </source>
</reference>
<keyword evidence="2" id="KW-0175">Coiled coil</keyword>
<evidence type="ECO:0000256" key="1">
    <source>
        <dbReference type="ARBA" id="ARBA00022729"/>
    </source>
</evidence>
<evidence type="ECO:0000256" key="2">
    <source>
        <dbReference type="SAM" id="Coils"/>
    </source>
</evidence>
<feature type="coiled-coil region" evidence="2">
    <location>
        <begin position="172"/>
        <end position="206"/>
    </location>
</feature>
<evidence type="ECO:0000313" key="4">
    <source>
        <dbReference type="EMBL" id="MDW5598486.1"/>
    </source>
</evidence>
<gene>
    <name evidence="4" type="ORF">R7226_29265</name>
</gene>
<keyword evidence="5" id="KW-1185">Reference proteome</keyword>
<feature type="coiled-coil region" evidence="2">
    <location>
        <begin position="232"/>
        <end position="259"/>
    </location>
</feature>
<dbReference type="Pfam" id="PF01551">
    <property type="entry name" value="Peptidase_M23"/>
    <property type="match status" value="1"/>
</dbReference>
<dbReference type="Proteomes" id="UP001284601">
    <property type="component" value="Unassembled WGS sequence"/>
</dbReference>
<accession>A0ABU4HYT1</accession>
<organism evidence="4 5">
    <name type="scientific">Conexibacter stalactiti</name>
    <dbReference type="NCBI Taxonomy" id="1940611"/>
    <lineage>
        <taxon>Bacteria</taxon>
        <taxon>Bacillati</taxon>
        <taxon>Actinomycetota</taxon>
        <taxon>Thermoleophilia</taxon>
        <taxon>Solirubrobacterales</taxon>
        <taxon>Conexibacteraceae</taxon>
        <taxon>Conexibacter</taxon>
    </lineage>
</organism>
<feature type="coiled-coil region" evidence="2">
    <location>
        <begin position="81"/>
        <end position="122"/>
    </location>
</feature>
<dbReference type="CDD" id="cd12797">
    <property type="entry name" value="M23_peptidase"/>
    <property type="match status" value="1"/>
</dbReference>
<dbReference type="Gene3D" id="2.70.70.10">
    <property type="entry name" value="Glucose Permease (Domain IIA)"/>
    <property type="match status" value="1"/>
</dbReference>
<dbReference type="InterPro" id="IPR016047">
    <property type="entry name" value="M23ase_b-sheet_dom"/>
</dbReference>
<evidence type="ECO:0000259" key="3">
    <source>
        <dbReference type="Pfam" id="PF01551"/>
    </source>
</evidence>
<dbReference type="InterPro" id="IPR050570">
    <property type="entry name" value="Cell_wall_metabolism_enzyme"/>
</dbReference>
<dbReference type="SUPFAM" id="SSF57997">
    <property type="entry name" value="Tropomyosin"/>
    <property type="match status" value="1"/>
</dbReference>
<feature type="domain" description="M23ase beta-sheet core" evidence="3">
    <location>
        <begin position="304"/>
        <end position="399"/>
    </location>
</feature>
<dbReference type="Gene3D" id="6.10.250.3150">
    <property type="match status" value="1"/>
</dbReference>
<name>A0ABU4HYT1_9ACTN</name>
<dbReference type="RefSeq" id="WP_318601015.1">
    <property type="nucleotide sequence ID" value="NZ_JAWSTH010000145.1"/>
</dbReference>
<keyword evidence="1" id="KW-0732">Signal</keyword>
<dbReference type="SUPFAM" id="SSF51261">
    <property type="entry name" value="Duplicated hybrid motif"/>
    <property type="match status" value="1"/>
</dbReference>
<dbReference type="PANTHER" id="PTHR21666:SF289">
    <property type="entry name" value="L-ALA--D-GLU ENDOPEPTIDASE"/>
    <property type="match status" value="1"/>
</dbReference>
<proteinExistence type="predicted"/>
<sequence>MRLRILLATLLLPLVLWAALPLISSADPQSDLDRIEGQLDQKEGQLDRVRGRARILTSDITAYTTRIDALQTDVDRLQGTQDRIQGDLDAKKLELARTQEELRVVRARLARLRTRLNAARRTLAARLVELYKSDEPDIVSVVLDSDGFAELLENGAYLQRIGEQDRQIITSVRDAKAEAADETRRLDTLERRQQAIAEQIYEHRNEVARARIAVERRRDAVDRLRAGKRDLLRQVRSTANEINEDIDGLQDEQAKIERKIRAAQNPTSTATAPGPIRGGGTFIWPVNAPITSAFGYRTGPGITRFHEGLDLGAPEGTPIRAAGSGSVILAGVSGGYGNFTCIDHGGGVSTCYGHQSSIGVSVGQTVSQGQVIGAVGNTGYSFGAHLHFEVRVNGGAVQPLNYLG</sequence>
<dbReference type="EMBL" id="JAWSTH010000145">
    <property type="protein sequence ID" value="MDW5598486.1"/>
    <property type="molecule type" value="Genomic_DNA"/>
</dbReference>